<dbReference type="InterPro" id="IPR036188">
    <property type="entry name" value="FAD/NAD-bd_sf"/>
</dbReference>
<dbReference type="EMBL" id="BARU01026961">
    <property type="protein sequence ID" value="GAH68852.1"/>
    <property type="molecule type" value="Genomic_DNA"/>
</dbReference>
<comment type="caution">
    <text evidence="5">The sequence shown here is derived from an EMBL/GenBank/DDBJ whole genome shotgun (WGS) entry which is preliminary data.</text>
</comment>
<evidence type="ECO:0000256" key="3">
    <source>
        <dbReference type="ARBA" id="ARBA00022827"/>
    </source>
</evidence>
<gene>
    <name evidence="5" type="ORF">S03H2_43250</name>
</gene>
<keyword evidence="2" id="KW-0285">Flavoprotein</keyword>
<dbReference type="InterPro" id="IPR050260">
    <property type="entry name" value="FAD-bd_OxRdtase"/>
</dbReference>
<evidence type="ECO:0000313" key="5">
    <source>
        <dbReference type="EMBL" id="GAH68852.1"/>
    </source>
</evidence>
<dbReference type="SUPFAM" id="SSF51905">
    <property type="entry name" value="FAD/NAD(P)-binding domain"/>
    <property type="match status" value="1"/>
</dbReference>
<feature type="domain" description="FAD/NAD(P)-binding" evidence="4">
    <location>
        <begin position="1"/>
        <end position="250"/>
    </location>
</feature>
<dbReference type="GO" id="GO:0016491">
    <property type="term" value="F:oxidoreductase activity"/>
    <property type="evidence" value="ECO:0007669"/>
    <property type="project" value="InterPro"/>
</dbReference>
<dbReference type="PRINTS" id="PR00368">
    <property type="entry name" value="FADPNR"/>
</dbReference>
<reference evidence="5" key="1">
    <citation type="journal article" date="2014" name="Front. Microbiol.">
        <title>High frequency of phylogenetically diverse reductive dehalogenase-homologous genes in deep subseafloor sedimentary metagenomes.</title>
        <authorList>
            <person name="Kawai M."/>
            <person name="Futagami T."/>
            <person name="Toyoda A."/>
            <person name="Takaki Y."/>
            <person name="Nishi S."/>
            <person name="Hori S."/>
            <person name="Arai W."/>
            <person name="Tsubouchi T."/>
            <person name="Morono Y."/>
            <person name="Uchiyama I."/>
            <person name="Ito T."/>
            <person name="Fujiyama A."/>
            <person name="Inagaki F."/>
            <person name="Takami H."/>
        </authorList>
    </citation>
    <scope>NUCLEOTIDE SEQUENCE</scope>
    <source>
        <strain evidence="5">Expedition CK06-06</strain>
    </source>
</reference>
<dbReference type="Gene3D" id="3.50.50.60">
    <property type="entry name" value="FAD/NAD(P)-binding domain"/>
    <property type="match status" value="2"/>
</dbReference>
<sequence>LGGGAAGIDVLELLHRGKEDTEKMELTLIKKEKEGYFSTCGLPFALQGMYGIKELELIEPKFYIDKGVDFRTGTEVTGINLEDGYVSVDTGEDIKYDYLVIATGSKPFIPPIEGTNLEGVYTLTGKEDGERIEAAMNANRPGNALIIGAGLIGLQTAVAFSKNGIKTTVVEMLPYLLPTILDADMTSIVQKWLQKDIAFIFGKPVSAIKGNQQVSAVIVGEEEISADIVLISAGMRPNVDIAMKASKIKNRKAFIYL</sequence>
<protein>
    <recommendedName>
        <fullName evidence="4">FAD/NAD(P)-binding domain-containing protein</fullName>
    </recommendedName>
</protein>
<organism evidence="5">
    <name type="scientific">marine sediment metagenome</name>
    <dbReference type="NCBI Taxonomy" id="412755"/>
    <lineage>
        <taxon>unclassified sequences</taxon>
        <taxon>metagenomes</taxon>
        <taxon>ecological metagenomes</taxon>
    </lineage>
</organism>
<dbReference type="PANTHER" id="PTHR43429:SF3">
    <property type="entry name" value="NITRITE REDUCTASE [NAD(P)H]"/>
    <property type="match status" value="1"/>
</dbReference>
<dbReference type="PANTHER" id="PTHR43429">
    <property type="entry name" value="PYRIDINE NUCLEOTIDE-DISULFIDE OXIDOREDUCTASE DOMAIN-CONTAINING"/>
    <property type="match status" value="1"/>
</dbReference>
<dbReference type="AlphaFoldDB" id="X1HHB3"/>
<proteinExistence type="predicted"/>
<feature type="non-terminal residue" evidence="5">
    <location>
        <position position="1"/>
    </location>
</feature>
<evidence type="ECO:0000256" key="2">
    <source>
        <dbReference type="ARBA" id="ARBA00022630"/>
    </source>
</evidence>
<comment type="cofactor">
    <cofactor evidence="1">
        <name>FAD</name>
        <dbReference type="ChEBI" id="CHEBI:57692"/>
    </cofactor>
</comment>
<evidence type="ECO:0000256" key="1">
    <source>
        <dbReference type="ARBA" id="ARBA00001974"/>
    </source>
</evidence>
<accession>X1HHB3</accession>
<evidence type="ECO:0000259" key="4">
    <source>
        <dbReference type="Pfam" id="PF07992"/>
    </source>
</evidence>
<dbReference type="Pfam" id="PF07992">
    <property type="entry name" value="Pyr_redox_2"/>
    <property type="match status" value="1"/>
</dbReference>
<name>X1HHB3_9ZZZZ</name>
<dbReference type="InterPro" id="IPR023753">
    <property type="entry name" value="FAD/NAD-binding_dom"/>
</dbReference>
<keyword evidence="3" id="KW-0274">FAD</keyword>